<gene>
    <name evidence="1" type="ORF">NCTC13767_01265</name>
</gene>
<protein>
    <submittedName>
        <fullName evidence="1">Haloacid dehalogenase-like hydrolase</fullName>
    </submittedName>
</protein>
<dbReference type="AlphaFoldDB" id="A0A380K4X9"/>
<evidence type="ECO:0000313" key="2">
    <source>
        <dbReference type="Proteomes" id="UP000254510"/>
    </source>
</evidence>
<dbReference type="InterPro" id="IPR036412">
    <property type="entry name" value="HAD-like_sf"/>
</dbReference>
<dbReference type="SUPFAM" id="SSF56784">
    <property type="entry name" value="HAD-like"/>
    <property type="match status" value="1"/>
</dbReference>
<dbReference type="Proteomes" id="UP000254510">
    <property type="component" value="Unassembled WGS sequence"/>
</dbReference>
<dbReference type="GO" id="GO:0016787">
    <property type="term" value="F:hydrolase activity"/>
    <property type="evidence" value="ECO:0007669"/>
    <property type="project" value="UniProtKB-KW"/>
</dbReference>
<dbReference type="InterPro" id="IPR023214">
    <property type="entry name" value="HAD_sf"/>
</dbReference>
<proteinExistence type="predicted"/>
<keyword evidence="1" id="KW-0378">Hydrolase</keyword>
<accession>A0A380K4X9</accession>
<reference evidence="1 2" key="1">
    <citation type="submission" date="2018-06" db="EMBL/GenBank/DDBJ databases">
        <authorList>
            <consortium name="Pathogen Informatics"/>
            <person name="Doyle S."/>
        </authorList>
    </citation>
    <scope>NUCLEOTIDE SEQUENCE [LARGE SCALE GENOMIC DNA]</scope>
    <source>
        <strain evidence="1 2">NCTC13767</strain>
    </source>
</reference>
<evidence type="ECO:0000313" key="1">
    <source>
        <dbReference type="EMBL" id="SUN59265.1"/>
    </source>
</evidence>
<dbReference type="EMBL" id="UHFM01000006">
    <property type="protein sequence ID" value="SUN59265.1"/>
    <property type="molecule type" value="Genomic_DNA"/>
</dbReference>
<dbReference type="Gene3D" id="3.40.50.1000">
    <property type="entry name" value="HAD superfamily/HAD-like"/>
    <property type="match status" value="1"/>
</dbReference>
<name>A0A380K4X9_9STRE</name>
<sequence>MTKSLIIMDIDGTLTNSEKKITSKTKEALLATQEQGARLILASWSSCKWYAGFC</sequence>
<organism evidence="1 2">
    <name type="scientific">Streptococcus gallolyticus</name>
    <dbReference type="NCBI Taxonomy" id="315405"/>
    <lineage>
        <taxon>Bacteria</taxon>
        <taxon>Bacillati</taxon>
        <taxon>Bacillota</taxon>
        <taxon>Bacilli</taxon>
        <taxon>Lactobacillales</taxon>
        <taxon>Streptococcaceae</taxon>
        <taxon>Streptococcus</taxon>
    </lineage>
</organism>
<dbReference type="Pfam" id="PF08282">
    <property type="entry name" value="Hydrolase_3"/>
    <property type="match status" value="1"/>
</dbReference>